<dbReference type="InterPro" id="IPR012902">
    <property type="entry name" value="N_methyl_site"/>
</dbReference>
<keyword evidence="1" id="KW-1133">Transmembrane helix</keyword>
<sequence length="211" mass="21971">MCSRQFSRRARGVTLIELILFMVIMGVAAAGIIGVINLSNKSSAEPLRRKQALMIAEALMEEVQLARFTFCTPDDPNAASAANQAACVTPMRVGARAAGANRPYGNVADYALVAGQPTFTFAVNNVDVDISGNRLGVDSTGATMGNASLAPIRSTVTLNFVAGLGPAGAAITSSAGALNALQITITTTYGGANEFVRLDAYRTRYAPNVLP</sequence>
<protein>
    <submittedName>
        <fullName evidence="2">Uncharacterized protein</fullName>
    </submittedName>
</protein>
<dbReference type="RefSeq" id="WP_070245799.1">
    <property type="nucleotide sequence ID" value="NZ_LROM01000013.1"/>
</dbReference>
<reference evidence="3" key="1">
    <citation type="journal article" date="2016" name="Front. Microbiol.">
        <title>Molecular Keys to the Janthinobacterium and Duganella spp. Interaction with the Plant Pathogen Fusarium graminearum.</title>
        <authorList>
            <person name="Haack F.S."/>
            <person name="Poehlein A."/>
            <person name="Kroger C."/>
            <person name="Voigt C.A."/>
            <person name="Piepenbring M."/>
            <person name="Bode H.B."/>
            <person name="Daniel R."/>
            <person name="Schafer W."/>
            <person name="Streit W.R."/>
        </authorList>
    </citation>
    <scope>NUCLEOTIDE SEQUENCE [LARGE SCALE GENOMIC DNA]</scope>
    <source>
        <strain evidence="3">T54</strain>
    </source>
</reference>
<dbReference type="Pfam" id="PF07963">
    <property type="entry name" value="N_methyl"/>
    <property type="match status" value="1"/>
</dbReference>
<dbReference type="PROSITE" id="PS00409">
    <property type="entry name" value="PROKAR_NTER_METHYL"/>
    <property type="match status" value="1"/>
</dbReference>
<keyword evidence="1" id="KW-0472">Membrane</keyword>
<dbReference type="Proteomes" id="UP000175989">
    <property type="component" value="Unassembled WGS sequence"/>
</dbReference>
<keyword evidence="1" id="KW-0812">Transmembrane</keyword>
<organism evidence="2 3">
    <name type="scientific">Duganella phyllosphaerae</name>
    <dbReference type="NCBI Taxonomy" id="762836"/>
    <lineage>
        <taxon>Bacteria</taxon>
        <taxon>Pseudomonadati</taxon>
        <taxon>Pseudomonadota</taxon>
        <taxon>Betaproteobacteria</taxon>
        <taxon>Burkholderiales</taxon>
        <taxon>Oxalobacteraceae</taxon>
        <taxon>Telluria group</taxon>
        <taxon>Duganella</taxon>
    </lineage>
</organism>
<dbReference type="AlphaFoldDB" id="A0A1E7X7V5"/>
<dbReference type="PATRIC" id="fig|762836.4.peg.128"/>
<comment type="caution">
    <text evidence="2">The sequence shown here is derived from an EMBL/GenBank/DDBJ whole genome shotgun (WGS) entry which is preliminary data.</text>
</comment>
<dbReference type="EMBL" id="LROM01000013">
    <property type="protein sequence ID" value="OFA09170.1"/>
    <property type="molecule type" value="Genomic_DNA"/>
</dbReference>
<proteinExistence type="predicted"/>
<evidence type="ECO:0000313" key="2">
    <source>
        <dbReference type="EMBL" id="OFA09170.1"/>
    </source>
</evidence>
<evidence type="ECO:0000313" key="3">
    <source>
        <dbReference type="Proteomes" id="UP000175989"/>
    </source>
</evidence>
<gene>
    <name evidence="2" type="ORF">DUPY_01210</name>
</gene>
<keyword evidence="3" id="KW-1185">Reference proteome</keyword>
<evidence type="ECO:0000256" key="1">
    <source>
        <dbReference type="SAM" id="Phobius"/>
    </source>
</evidence>
<accession>A0A1E7X7V5</accession>
<feature type="transmembrane region" description="Helical" evidence="1">
    <location>
        <begin position="12"/>
        <end position="36"/>
    </location>
</feature>
<dbReference type="OrthoDB" id="8759523at2"/>
<name>A0A1E7X7V5_9BURK</name>